<gene>
    <name evidence="2" type="ORF">BJY24_005706</name>
</gene>
<keyword evidence="3" id="KW-1185">Reference proteome</keyword>
<feature type="compositionally biased region" description="Polar residues" evidence="1">
    <location>
        <begin position="138"/>
        <end position="147"/>
    </location>
</feature>
<dbReference type="Proteomes" id="UP000540412">
    <property type="component" value="Unassembled WGS sequence"/>
</dbReference>
<dbReference type="EMBL" id="JACHIT010000002">
    <property type="protein sequence ID" value="MBB5916794.1"/>
    <property type="molecule type" value="Genomic_DNA"/>
</dbReference>
<accession>A0A7W9PIH6</accession>
<evidence type="ECO:0000313" key="2">
    <source>
        <dbReference type="EMBL" id="MBB5916794.1"/>
    </source>
</evidence>
<dbReference type="RefSeq" id="WP_157185779.1">
    <property type="nucleotide sequence ID" value="NZ_JACHIT010000002.1"/>
</dbReference>
<sequence length="147" mass="15899">MTPPAKPNPRSTLLIAGRLSLGAALMIAPRTIARPWVTDTDHPTVRYLLRIIGGREVAMAVSLLAVEPAQHTNRKRLLTLDAAFDLWDALIAISARPALPGPRRPLAIAAALSWATLGILTATRIDNDSERRRPATAGAQSRSRSDR</sequence>
<evidence type="ECO:0000256" key="1">
    <source>
        <dbReference type="SAM" id="MobiDB-lite"/>
    </source>
</evidence>
<proteinExistence type="predicted"/>
<dbReference type="AlphaFoldDB" id="A0A7W9PIH6"/>
<feature type="region of interest" description="Disordered" evidence="1">
    <location>
        <begin position="128"/>
        <end position="147"/>
    </location>
</feature>
<reference evidence="2 3" key="1">
    <citation type="submission" date="2020-08" db="EMBL/GenBank/DDBJ databases">
        <title>Sequencing the genomes of 1000 actinobacteria strains.</title>
        <authorList>
            <person name="Klenk H.-P."/>
        </authorList>
    </citation>
    <scope>NUCLEOTIDE SEQUENCE [LARGE SCALE GENOMIC DNA]</scope>
    <source>
        <strain evidence="2 3">DSM 43582</strain>
    </source>
</reference>
<protein>
    <submittedName>
        <fullName evidence="2">Uncharacterized protein</fullName>
    </submittedName>
</protein>
<comment type="caution">
    <text evidence="2">The sequence shown here is derived from an EMBL/GenBank/DDBJ whole genome shotgun (WGS) entry which is preliminary data.</text>
</comment>
<organism evidence="2 3">
    <name type="scientific">Nocardia transvalensis</name>
    <dbReference type="NCBI Taxonomy" id="37333"/>
    <lineage>
        <taxon>Bacteria</taxon>
        <taxon>Bacillati</taxon>
        <taxon>Actinomycetota</taxon>
        <taxon>Actinomycetes</taxon>
        <taxon>Mycobacteriales</taxon>
        <taxon>Nocardiaceae</taxon>
        <taxon>Nocardia</taxon>
    </lineage>
</organism>
<name>A0A7W9PIH6_9NOCA</name>
<evidence type="ECO:0000313" key="3">
    <source>
        <dbReference type="Proteomes" id="UP000540412"/>
    </source>
</evidence>